<feature type="region of interest" description="Disordered" evidence="13">
    <location>
        <begin position="265"/>
        <end position="329"/>
    </location>
</feature>
<feature type="domain" description="HPt" evidence="16">
    <location>
        <begin position="1"/>
        <end position="105"/>
    </location>
</feature>
<feature type="compositionally biased region" description="Low complexity" evidence="13">
    <location>
        <begin position="134"/>
        <end position="160"/>
    </location>
</feature>
<accession>A0ABU4VM05</accession>
<evidence type="ECO:0000259" key="14">
    <source>
        <dbReference type="PROSITE" id="PS50109"/>
    </source>
</evidence>
<dbReference type="InterPro" id="IPR010808">
    <property type="entry name" value="CheA_P2-bd"/>
</dbReference>
<dbReference type="SMART" id="SM00073">
    <property type="entry name" value="HPT"/>
    <property type="match status" value="1"/>
</dbReference>
<evidence type="ECO:0000256" key="2">
    <source>
        <dbReference type="ARBA" id="ARBA00004236"/>
    </source>
</evidence>
<dbReference type="Pfam" id="PF02895">
    <property type="entry name" value="H-kinase_dim"/>
    <property type="match status" value="1"/>
</dbReference>
<dbReference type="SUPFAM" id="SSF50341">
    <property type="entry name" value="CheW-like"/>
    <property type="match status" value="1"/>
</dbReference>
<dbReference type="SMART" id="SM01231">
    <property type="entry name" value="H-kinase_dim"/>
    <property type="match status" value="1"/>
</dbReference>
<gene>
    <name evidence="17" type="ORF">SK069_14700</name>
</gene>
<evidence type="ECO:0000259" key="16">
    <source>
        <dbReference type="PROSITE" id="PS50894"/>
    </source>
</evidence>
<dbReference type="SUPFAM" id="SSF47384">
    <property type="entry name" value="Homodimeric domain of signal transducing histidine kinase"/>
    <property type="match status" value="1"/>
</dbReference>
<feature type="region of interest" description="Disordered" evidence="13">
    <location>
        <begin position="134"/>
        <end position="161"/>
    </location>
</feature>
<dbReference type="InterPro" id="IPR005467">
    <property type="entry name" value="His_kinase_dom"/>
</dbReference>
<dbReference type="Gene3D" id="3.30.565.10">
    <property type="entry name" value="Histidine kinase-like ATPase, C-terminal domain"/>
    <property type="match status" value="1"/>
</dbReference>
<keyword evidence="8" id="KW-0547">Nucleotide-binding</keyword>
<dbReference type="SUPFAM" id="SSF55874">
    <property type="entry name" value="ATPase domain of HSP90 chaperone/DNA topoisomerase II/histidine kinase"/>
    <property type="match status" value="1"/>
</dbReference>
<dbReference type="InterPro" id="IPR004105">
    <property type="entry name" value="CheA-like_dim"/>
</dbReference>
<organism evidence="17 18">
    <name type="scientific">Patulibacter brassicae</name>
    <dbReference type="NCBI Taxonomy" id="1705717"/>
    <lineage>
        <taxon>Bacteria</taxon>
        <taxon>Bacillati</taxon>
        <taxon>Actinomycetota</taxon>
        <taxon>Thermoleophilia</taxon>
        <taxon>Solirubrobacterales</taxon>
        <taxon>Patulibacteraceae</taxon>
        <taxon>Patulibacter</taxon>
    </lineage>
</organism>
<dbReference type="SUPFAM" id="SSF47226">
    <property type="entry name" value="Histidine-containing phosphotransfer domain, HPT domain"/>
    <property type="match status" value="1"/>
</dbReference>
<dbReference type="Gene3D" id="3.30.70.1110">
    <property type="entry name" value="Histidine kinase CheA-like, P2 response regulator-binding domain"/>
    <property type="match status" value="1"/>
</dbReference>
<dbReference type="InterPro" id="IPR036061">
    <property type="entry name" value="CheW-like_dom_sf"/>
</dbReference>
<dbReference type="GO" id="GO:0004673">
    <property type="term" value="F:protein histidine kinase activity"/>
    <property type="evidence" value="ECO:0007669"/>
    <property type="project" value="UniProtKB-EC"/>
</dbReference>
<dbReference type="Proteomes" id="UP001277761">
    <property type="component" value="Unassembled WGS sequence"/>
</dbReference>
<dbReference type="InterPro" id="IPR036097">
    <property type="entry name" value="HisK_dim/P_sf"/>
</dbReference>
<evidence type="ECO:0000256" key="3">
    <source>
        <dbReference type="ARBA" id="ARBA00012438"/>
    </source>
</evidence>
<dbReference type="PANTHER" id="PTHR43395">
    <property type="entry name" value="SENSOR HISTIDINE KINASE CHEA"/>
    <property type="match status" value="1"/>
</dbReference>
<comment type="subcellular location">
    <subcellularLocation>
        <location evidence="2">Cell membrane</location>
    </subcellularLocation>
</comment>
<keyword evidence="18" id="KW-1185">Reference proteome</keyword>
<dbReference type="EMBL" id="JAXAVX010000008">
    <property type="protein sequence ID" value="MDX8152848.1"/>
    <property type="molecule type" value="Genomic_DNA"/>
</dbReference>
<dbReference type="InterPro" id="IPR037052">
    <property type="entry name" value="CheA-like_P2_sf"/>
</dbReference>
<keyword evidence="5" id="KW-0145">Chemotaxis</keyword>
<comment type="catalytic activity">
    <reaction evidence="1">
        <text>ATP + protein L-histidine = ADP + protein N-phospho-L-histidine.</text>
        <dbReference type="EC" id="2.7.13.3"/>
    </reaction>
</comment>
<dbReference type="SUPFAM" id="SSF55052">
    <property type="entry name" value="CheY-binding domain of CheA"/>
    <property type="match status" value="1"/>
</dbReference>
<evidence type="ECO:0000313" key="17">
    <source>
        <dbReference type="EMBL" id="MDX8152848.1"/>
    </source>
</evidence>
<dbReference type="Gene3D" id="1.10.287.560">
    <property type="entry name" value="Histidine kinase CheA-like, homodimeric domain"/>
    <property type="match status" value="1"/>
</dbReference>
<dbReference type="PROSITE" id="PS50851">
    <property type="entry name" value="CHEW"/>
    <property type="match status" value="1"/>
</dbReference>
<dbReference type="InterPro" id="IPR008207">
    <property type="entry name" value="Sig_transdc_His_kin_Hpt_dom"/>
</dbReference>
<feature type="compositionally biased region" description="Low complexity" evidence="13">
    <location>
        <begin position="283"/>
        <end position="313"/>
    </location>
</feature>
<dbReference type="Pfam" id="PF01627">
    <property type="entry name" value="Hpt"/>
    <property type="match status" value="1"/>
</dbReference>
<evidence type="ECO:0000256" key="4">
    <source>
        <dbReference type="ARBA" id="ARBA00021495"/>
    </source>
</evidence>
<dbReference type="InterPro" id="IPR036641">
    <property type="entry name" value="HPT_dom_sf"/>
</dbReference>
<keyword evidence="6 12" id="KW-0597">Phosphoprotein</keyword>
<dbReference type="SMART" id="SM00260">
    <property type="entry name" value="CheW"/>
    <property type="match status" value="1"/>
</dbReference>
<name>A0ABU4VM05_9ACTN</name>
<evidence type="ECO:0000256" key="7">
    <source>
        <dbReference type="ARBA" id="ARBA00022679"/>
    </source>
</evidence>
<feature type="domain" description="Histidine kinase" evidence="14">
    <location>
        <begin position="350"/>
        <end position="572"/>
    </location>
</feature>
<proteinExistence type="predicted"/>
<dbReference type="InterPro" id="IPR004358">
    <property type="entry name" value="Sig_transdc_His_kin-like_C"/>
</dbReference>
<evidence type="ECO:0000256" key="13">
    <source>
        <dbReference type="SAM" id="MobiDB-lite"/>
    </source>
</evidence>
<evidence type="ECO:0000256" key="9">
    <source>
        <dbReference type="ARBA" id="ARBA00022777"/>
    </source>
</evidence>
<evidence type="ECO:0000256" key="10">
    <source>
        <dbReference type="ARBA" id="ARBA00022840"/>
    </source>
</evidence>
<keyword evidence="10" id="KW-0067">ATP-binding</keyword>
<reference evidence="17 18" key="1">
    <citation type="submission" date="2023-11" db="EMBL/GenBank/DDBJ databases">
        <authorList>
            <person name="Xu M."/>
            <person name="Jiang T."/>
        </authorList>
    </citation>
    <scope>NUCLEOTIDE SEQUENCE [LARGE SCALE GENOMIC DNA]</scope>
    <source>
        <strain evidence="17 18">SD</strain>
    </source>
</reference>
<sequence length="722" mass="74828">MDATEYLPMFLAEAREHLQELNLAIVALERGEGDAGATLDEIFRVAHSMKGMSATMGFARTAALTHAMEDVMEPLKGAGGGPVGRRLVDALLACLDAIERTVDEIERDGEEGLDPDPLIAMLRAAAVPGGDAAAGRDATAAADPVAEDAPATASAPSDPAGEPLARGRVLLRVVATLDEQVTMASVRAFMVLSACEDLGTLVRSDPAADALDAFDGDAVAAWIDVDATLDHDVARTSVAAVPEVADVAVWADEPTVAAIAAVPGRDAAEPEPGPGGAIGAGSAGQAPAASASTGPAPTGDEPDVAEAAAPRPAEGGGEPKTRRATSVRVDADRLDQLMHGMGELVVHRTRLEALLDDAGTPDLRDALQDLQRSSHALHHLVMQVRMIPVDAVFLRFPRLVRDLASRLDKQVDLELVGRDTELDRTVVDALGDPLVHLVRNALDHGLETAAEREAAGKPPVGSLTISARQSSGQVVISVSDDGRGIDPERVAARAVQRGLITAAQVAEVDERRAAELLFAPGFSTVEQATDISGRGVGMDAVRTTIRGVGGEVVVHSAKGRGTTTEIRLPLTLAITSALVVDVAGQPYAVPLDRVERIVRVDEQVVRSVVGRPVMLHDGEAIALIDGPSALGEDPAGALPFALILHGHDRSAALTVTRLDGQRELVTRPMPADVSRDAPLAGGAVLAGGEIALVIDVDTLILRGGPAGPAAAADRHARPRRAA</sequence>
<dbReference type="CDD" id="cd00088">
    <property type="entry name" value="HPT"/>
    <property type="match status" value="1"/>
</dbReference>
<dbReference type="Gene3D" id="1.20.120.160">
    <property type="entry name" value="HPT domain"/>
    <property type="match status" value="1"/>
</dbReference>
<dbReference type="CDD" id="cd16916">
    <property type="entry name" value="HATPase_CheA-like"/>
    <property type="match status" value="1"/>
</dbReference>
<dbReference type="EC" id="2.7.13.3" evidence="3"/>
<dbReference type="PROSITE" id="PS50109">
    <property type="entry name" value="HIS_KIN"/>
    <property type="match status" value="1"/>
</dbReference>
<evidence type="ECO:0000256" key="1">
    <source>
        <dbReference type="ARBA" id="ARBA00000085"/>
    </source>
</evidence>
<evidence type="ECO:0000256" key="12">
    <source>
        <dbReference type="PROSITE-ProRule" id="PRU00110"/>
    </source>
</evidence>
<evidence type="ECO:0000256" key="6">
    <source>
        <dbReference type="ARBA" id="ARBA00022553"/>
    </source>
</evidence>
<dbReference type="Pfam" id="PF07194">
    <property type="entry name" value="P2"/>
    <property type="match status" value="1"/>
</dbReference>
<dbReference type="InterPro" id="IPR035891">
    <property type="entry name" value="CheY-binding_CheA"/>
</dbReference>
<dbReference type="PRINTS" id="PR00344">
    <property type="entry name" value="BCTRLSENSOR"/>
</dbReference>
<evidence type="ECO:0000256" key="5">
    <source>
        <dbReference type="ARBA" id="ARBA00022500"/>
    </source>
</evidence>
<keyword evidence="9" id="KW-0418">Kinase</keyword>
<feature type="modified residue" description="Phosphohistidine" evidence="12">
    <location>
        <position position="47"/>
    </location>
</feature>
<comment type="caution">
    <text evidence="17">The sequence shown here is derived from an EMBL/GenBank/DDBJ whole genome shotgun (WGS) entry which is preliminary data.</text>
</comment>
<keyword evidence="7 17" id="KW-0808">Transferase</keyword>
<dbReference type="InterPro" id="IPR036890">
    <property type="entry name" value="HATPase_C_sf"/>
</dbReference>
<dbReference type="PROSITE" id="PS50894">
    <property type="entry name" value="HPT"/>
    <property type="match status" value="1"/>
</dbReference>
<dbReference type="InterPro" id="IPR002545">
    <property type="entry name" value="CheW-lke_dom"/>
</dbReference>
<evidence type="ECO:0000313" key="18">
    <source>
        <dbReference type="Proteomes" id="UP001277761"/>
    </source>
</evidence>
<dbReference type="RefSeq" id="WP_319955003.1">
    <property type="nucleotide sequence ID" value="NZ_JAXAVX010000008.1"/>
</dbReference>
<dbReference type="PANTHER" id="PTHR43395:SF1">
    <property type="entry name" value="CHEMOTAXIS PROTEIN CHEA"/>
    <property type="match status" value="1"/>
</dbReference>
<dbReference type="Gene3D" id="2.30.30.40">
    <property type="entry name" value="SH3 Domains"/>
    <property type="match status" value="1"/>
</dbReference>
<feature type="domain" description="CheW-like" evidence="15">
    <location>
        <begin position="574"/>
        <end position="705"/>
    </location>
</feature>
<evidence type="ECO:0000259" key="15">
    <source>
        <dbReference type="PROSITE" id="PS50851"/>
    </source>
</evidence>
<dbReference type="InterPro" id="IPR003594">
    <property type="entry name" value="HATPase_dom"/>
</dbReference>
<dbReference type="SMART" id="SM00387">
    <property type="entry name" value="HATPase_c"/>
    <property type="match status" value="1"/>
</dbReference>
<protein>
    <recommendedName>
        <fullName evidence="4">Chemotaxis protein CheA</fullName>
        <ecNumber evidence="3">2.7.13.3</ecNumber>
    </recommendedName>
</protein>
<dbReference type="Pfam" id="PF02518">
    <property type="entry name" value="HATPase_c"/>
    <property type="match status" value="1"/>
</dbReference>
<keyword evidence="11" id="KW-0902">Two-component regulatory system</keyword>
<evidence type="ECO:0000256" key="8">
    <source>
        <dbReference type="ARBA" id="ARBA00022741"/>
    </source>
</evidence>
<dbReference type="InterPro" id="IPR051315">
    <property type="entry name" value="Bact_Chemotaxis_CheA"/>
</dbReference>
<dbReference type="InterPro" id="IPR037006">
    <property type="entry name" value="CheA-like_homodim_sf"/>
</dbReference>
<evidence type="ECO:0000256" key="11">
    <source>
        <dbReference type="ARBA" id="ARBA00023012"/>
    </source>
</evidence>
<dbReference type="Pfam" id="PF01584">
    <property type="entry name" value="CheW"/>
    <property type="match status" value="1"/>
</dbReference>